<accession>A0ABZ2KQJ1</accession>
<sequence length="139" mass="13956">MIGLGKVSLIGLGVVAGTVSVMGGQLASAQSRSNAAAAATPVLTADTDIAQLQSGYVAAGVFQPIAHGPFVMTAVVTKPTYRASVSIVVGTTCPSSPATGKVLEAEPQVTGIRIPVPAGSVACLYAYNYPATWAGYVPY</sequence>
<organism evidence="1 2">
    <name type="scientific">Pendulispora rubella</name>
    <dbReference type="NCBI Taxonomy" id="2741070"/>
    <lineage>
        <taxon>Bacteria</taxon>
        <taxon>Pseudomonadati</taxon>
        <taxon>Myxococcota</taxon>
        <taxon>Myxococcia</taxon>
        <taxon>Myxococcales</taxon>
        <taxon>Sorangiineae</taxon>
        <taxon>Pendulisporaceae</taxon>
        <taxon>Pendulispora</taxon>
    </lineage>
</organism>
<dbReference type="EMBL" id="CP089983">
    <property type="protein sequence ID" value="WXB00770.1"/>
    <property type="molecule type" value="Genomic_DNA"/>
</dbReference>
<proteinExistence type="predicted"/>
<reference evidence="1" key="1">
    <citation type="submission" date="2021-12" db="EMBL/GenBank/DDBJ databases">
        <title>Discovery of the Pendulisporaceae a myxobacterial family with distinct sporulation behavior and unique specialized metabolism.</title>
        <authorList>
            <person name="Garcia R."/>
            <person name="Popoff A."/>
            <person name="Bader C.D."/>
            <person name="Loehr J."/>
            <person name="Walesch S."/>
            <person name="Walt C."/>
            <person name="Boldt J."/>
            <person name="Bunk B."/>
            <person name="Haeckl F.J.F.P.J."/>
            <person name="Gunesch A.P."/>
            <person name="Birkelbach J."/>
            <person name="Nuebel U."/>
            <person name="Pietschmann T."/>
            <person name="Bach T."/>
            <person name="Mueller R."/>
        </authorList>
    </citation>
    <scope>NUCLEOTIDE SEQUENCE</scope>
    <source>
        <strain evidence="1">MSr11367</strain>
    </source>
</reference>
<evidence type="ECO:0000313" key="2">
    <source>
        <dbReference type="Proteomes" id="UP001374803"/>
    </source>
</evidence>
<dbReference type="RefSeq" id="WP_394830371.1">
    <property type="nucleotide sequence ID" value="NZ_CP089929.1"/>
</dbReference>
<evidence type="ECO:0000313" key="1">
    <source>
        <dbReference type="EMBL" id="WXB00770.1"/>
    </source>
</evidence>
<protein>
    <submittedName>
        <fullName evidence="1">Uncharacterized protein</fullName>
    </submittedName>
</protein>
<dbReference type="Proteomes" id="UP001374803">
    <property type="component" value="Chromosome"/>
</dbReference>
<name>A0ABZ2KQJ1_9BACT</name>
<keyword evidence="2" id="KW-1185">Reference proteome</keyword>
<gene>
    <name evidence="1" type="ORF">LVJ94_28070</name>
</gene>